<keyword evidence="1" id="KW-0403">Intermediate filament</keyword>
<sequence>MSHGYSSSTIALPGRSKSSFSSISLSRSGRGSQGVRLGDGFGSRSLYNLGGTKSKEGGFLGVGGGGGGGYGGGGFGCGGFGGGGYGGYGARGYGFALGGRWFGGGDGGRMPPLVPPGGIQPVSVNPSLLSPLNLEIDPEIQRVRMQEREQIKTLNNKFASFIDKVRFLEQQNKVLETKWNLLQRHGSTITQNTLELPFQNYISSIRHRLDNLVGDRERLDGELRNTQDLVEDHRKKYEDEINKRTADENEFVNIKKNVDGAFMHNIELRAKVDGLTDEINFLKALNEIELAQIQGQVSDTNVVLQMDNNRDLDFNSIISEVKAQYEEIANRSRAEAEAWYQSKFHELQSKAVSHGNDLKNIKNEIAELNWIIRGLRAEIDDVKKQIARLQSAIADAEEQGELALKDARVKLMDLQHALQSTKDELAHLLRDYQELMNVKLALDIEIVLKAQPGKRLSGELTTPVSMSVVSSSSTIGGSSYGLGDGGGSRVSSGGFGLGGGGGGGGSGGLGLGLGLGMGGGGGGGYGERTEYATFFKLATDCWSPAIADAEQQGELALKDDRVKPMDLQHALQSTKVEPASLLQDYQEVTNVRLALDIEIARNRSLLEGIKCR</sequence>
<dbReference type="InterPro" id="IPR032444">
    <property type="entry name" value="Keratin_2_head"/>
</dbReference>
<dbReference type="SUPFAM" id="SSF64593">
    <property type="entry name" value="Intermediate filament protein, coiled coil region"/>
    <property type="match status" value="4"/>
</dbReference>
<dbReference type="PANTHER" id="PTHR45616">
    <property type="entry name" value="GATA-TYPE DOMAIN-CONTAINING PROTEIN"/>
    <property type="match status" value="1"/>
</dbReference>
<feature type="coiled-coil region" evidence="3">
    <location>
        <begin position="216"/>
        <end position="285"/>
    </location>
</feature>
<feature type="region of interest" description="Disordered" evidence="4">
    <location>
        <begin position="1"/>
        <end position="37"/>
    </location>
</feature>
<organism evidence="6 7">
    <name type="scientific">Phrynosoma platyrhinos</name>
    <name type="common">Desert horned lizard</name>
    <dbReference type="NCBI Taxonomy" id="52577"/>
    <lineage>
        <taxon>Eukaryota</taxon>
        <taxon>Metazoa</taxon>
        <taxon>Chordata</taxon>
        <taxon>Craniata</taxon>
        <taxon>Vertebrata</taxon>
        <taxon>Euteleostomi</taxon>
        <taxon>Lepidosauria</taxon>
        <taxon>Squamata</taxon>
        <taxon>Bifurcata</taxon>
        <taxon>Unidentata</taxon>
        <taxon>Episquamata</taxon>
        <taxon>Toxicofera</taxon>
        <taxon>Iguania</taxon>
        <taxon>Phrynosomatidae</taxon>
        <taxon>Phrynosomatinae</taxon>
        <taxon>Phrynosoma</taxon>
    </lineage>
</organism>
<dbReference type="Gene3D" id="1.20.5.1160">
    <property type="entry name" value="Vasodilator-stimulated phosphoprotein"/>
    <property type="match status" value="1"/>
</dbReference>
<comment type="caution">
    <text evidence="6">The sequence shown here is derived from an EMBL/GenBank/DDBJ whole genome shotgun (WGS) entry which is preliminary data.</text>
</comment>
<gene>
    <name evidence="6" type="ORF">JD844_010959</name>
</gene>
<dbReference type="Gene3D" id="1.20.5.170">
    <property type="match status" value="2"/>
</dbReference>
<dbReference type="SMART" id="SM01391">
    <property type="entry name" value="Filament"/>
    <property type="match status" value="1"/>
</dbReference>
<accession>A0ABQ7TH84</accession>
<evidence type="ECO:0000256" key="2">
    <source>
        <dbReference type="ARBA" id="ARBA00023054"/>
    </source>
</evidence>
<proteinExistence type="predicted"/>
<dbReference type="Pfam" id="PF00038">
    <property type="entry name" value="Filament"/>
    <property type="match status" value="2"/>
</dbReference>
<feature type="coiled-coil region" evidence="3">
    <location>
        <begin position="358"/>
        <end position="438"/>
    </location>
</feature>
<keyword evidence="7" id="KW-1185">Reference proteome</keyword>
<evidence type="ECO:0000256" key="3">
    <source>
        <dbReference type="SAM" id="Coils"/>
    </source>
</evidence>
<evidence type="ECO:0000256" key="1">
    <source>
        <dbReference type="ARBA" id="ARBA00022754"/>
    </source>
</evidence>
<dbReference type="Proteomes" id="UP000826234">
    <property type="component" value="Unassembled WGS sequence"/>
</dbReference>
<dbReference type="Pfam" id="PF16208">
    <property type="entry name" value="Keratin_2_head"/>
    <property type="match status" value="1"/>
</dbReference>
<evidence type="ECO:0000256" key="4">
    <source>
        <dbReference type="SAM" id="MobiDB-lite"/>
    </source>
</evidence>
<dbReference type="EMBL" id="JAIPUX010000439">
    <property type="protein sequence ID" value="KAH0629125.1"/>
    <property type="molecule type" value="Genomic_DNA"/>
</dbReference>
<feature type="compositionally biased region" description="Low complexity" evidence="4">
    <location>
        <begin position="14"/>
        <end position="36"/>
    </location>
</feature>
<evidence type="ECO:0000313" key="6">
    <source>
        <dbReference type="EMBL" id="KAH0629125.1"/>
    </source>
</evidence>
<protein>
    <recommendedName>
        <fullName evidence="5">IF rod domain-containing protein</fullName>
    </recommendedName>
</protein>
<evidence type="ECO:0000259" key="5">
    <source>
        <dbReference type="PROSITE" id="PS51842"/>
    </source>
</evidence>
<keyword evidence="2 3" id="KW-0175">Coiled coil</keyword>
<reference evidence="6 7" key="1">
    <citation type="journal article" date="2022" name="Gigascience">
        <title>A chromosome-level genome assembly and annotation of the desert horned lizard, Phrynosoma platyrhinos, provides insight into chromosomal rearrangements among reptiles.</title>
        <authorList>
            <person name="Koochekian N."/>
            <person name="Ascanio A."/>
            <person name="Farleigh K."/>
            <person name="Card D.C."/>
            <person name="Schield D.R."/>
            <person name="Castoe T.A."/>
            <person name="Jezkova T."/>
        </authorList>
    </citation>
    <scope>NUCLEOTIDE SEQUENCE [LARGE SCALE GENOMIC DNA]</scope>
    <source>
        <strain evidence="6">NK-2021</strain>
    </source>
</reference>
<evidence type="ECO:0000313" key="7">
    <source>
        <dbReference type="Proteomes" id="UP000826234"/>
    </source>
</evidence>
<dbReference type="Gene3D" id="1.20.5.500">
    <property type="entry name" value="Single helix bin"/>
    <property type="match status" value="1"/>
</dbReference>
<dbReference type="PROSITE" id="PS51842">
    <property type="entry name" value="IF_ROD_2"/>
    <property type="match status" value="1"/>
</dbReference>
<feature type="compositionally biased region" description="Polar residues" evidence="4">
    <location>
        <begin position="1"/>
        <end position="10"/>
    </location>
</feature>
<feature type="domain" description="IF rod" evidence="5">
    <location>
        <begin position="147"/>
        <end position="446"/>
    </location>
</feature>
<dbReference type="PRINTS" id="PR01276">
    <property type="entry name" value="TYPE2KERATIN"/>
</dbReference>
<dbReference type="InterPro" id="IPR003054">
    <property type="entry name" value="Keratin_II"/>
</dbReference>
<dbReference type="InterPro" id="IPR039008">
    <property type="entry name" value="IF_rod_dom"/>
</dbReference>
<dbReference type="PANTHER" id="PTHR45616:SF69">
    <property type="entry name" value="IF ROD DOMAIN-CONTAINING PROTEIN-RELATED"/>
    <property type="match status" value="1"/>
</dbReference>
<name>A0ABQ7TH84_PHRPL</name>